<keyword evidence="2" id="KW-1185">Reference proteome</keyword>
<dbReference type="RefSeq" id="WP_100767703.1">
    <property type="nucleotide sequence ID" value="NZ_NPEA01000003.1"/>
</dbReference>
<dbReference type="AlphaFoldDB" id="A0A2N0A1B0"/>
<evidence type="ECO:0000313" key="2">
    <source>
        <dbReference type="Proteomes" id="UP000231843"/>
    </source>
</evidence>
<accession>A0A2N0A1B0</accession>
<comment type="caution">
    <text evidence="1">The sequence shown here is derived from an EMBL/GenBank/DDBJ whole genome shotgun (WGS) entry which is preliminary data.</text>
</comment>
<gene>
    <name evidence="1" type="ORF">CH365_06090</name>
</gene>
<dbReference type="EMBL" id="NPEA01000003">
    <property type="protein sequence ID" value="PJZ77991.1"/>
    <property type="molecule type" value="Genomic_DNA"/>
</dbReference>
<proteinExistence type="predicted"/>
<organism evidence="1 2">
    <name type="scientific">Leptospira neocaledonica</name>
    <dbReference type="NCBI Taxonomy" id="2023192"/>
    <lineage>
        <taxon>Bacteria</taxon>
        <taxon>Pseudomonadati</taxon>
        <taxon>Spirochaetota</taxon>
        <taxon>Spirochaetia</taxon>
        <taxon>Leptospirales</taxon>
        <taxon>Leptospiraceae</taxon>
        <taxon>Leptospira</taxon>
    </lineage>
</organism>
<reference evidence="1 2" key="1">
    <citation type="submission" date="2017-07" db="EMBL/GenBank/DDBJ databases">
        <title>Leptospira spp. isolated from tropical soils.</title>
        <authorList>
            <person name="Thibeaux R."/>
            <person name="Iraola G."/>
            <person name="Ferres I."/>
            <person name="Bierque E."/>
            <person name="Girault D."/>
            <person name="Soupe-Gilbert M.-E."/>
            <person name="Picardeau M."/>
            <person name="Goarant C."/>
        </authorList>
    </citation>
    <scope>NUCLEOTIDE SEQUENCE [LARGE SCALE GENOMIC DNA]</scope>
    <source>
        <strain evidence="1 2">ES4-C-A1</strain>
    </source>
</reference>
<sequence>MKEHLHKLTILFVISVSSYCLVQQEYYEEKDKSDPSKIYYKDAQVLLIAAVNGLALRCETFAQSGFNYGVSYLALTGESCTEPQLVKGCTEYHYLNEKEVYQCTALIFLDPCDVTSDSPPRETEAAQNYRFATFGICAGAFRSKMAIPLFL</sequence>
<protein>
    <submittedName>
        <fullName evidence="1">Uncharacterized protein</fullName>
    </submittedName>
</protein>
<name>A0A2N0A1B0_9LEPT</name>
<dbReference type="OrthoDB" id="329589at2"/>
<evidence type="ECO:0000313" key="1">
    <source>
        <dbReference type="EMBL" id="PJZ77991.1"/>
    </source>
</evidence>
<dbReference type="Proteomes" id="UP000231843">
    <property type="component" value="Unassembled WGS sequence"/>
</dbReference>